<feature type="transmembrane region" description="Helical" evidence="1">
    <location>
        <begin position="124"/>
        <end position="142"/>
    </location>
</feature>
<evidence type="ECO:0000256" key="1">
    <source>
        <dbReference type="SAM" id="Phobius"/>
    </source>
</evidence>
<feature type="transmembrane region" description="Helical" evidence="1">
    <location>
        <begin position="12"/>
        <end position="31"/>
    </location>
</feature>
<sequence length="173" mass="18301">PKQIEAKGGRFVGPLNLLLTVLLNVFVFRFLPPITAPWLLPATVSSAISSGDDVSRAAGLSVAATWLAPPALMAAVLPAASRSLPVLGDTFATESLVHSLLTLINMLAGAAAAPRLLLPLLPLFSIYYCLCRLLCLLTGWLAPGRLPLVQFARLFVPNVLLLIFNCYAALAGL</sequence>
<feature type="transmembrane region" description="Helical" evidence="1">
    <location>
        <begin position="154"/>
        <end position="172"/>
    </location>
</feature>
<comment type="caution">
    <text evidence="2">The sequence shown here is derived from an EMBL/GenBank/DDBJ whole genome shotgun (WGS) entry which is preliminary data.</text>
</comment>
<evidence type="ECO:0000313" key="3">
    <source>
        <dbReference type="Proteomes" id="UP000215902"/>
    </source>
</evidence>
<evidence type="ECO:0000313" key="2">
    <source>
        <dbReference type="EMBL" id="PAA72150.1"/>
    </source>
</evidence>
<dbReference type="Proteomes" id="UP000215902">
    <property type="component" value="Unassembled WGS sequence"/>
</dbReference>
<protein>
    <submittedName>
        <fullName evidence="2">Uncharacterized protein</fullName>
    </submittedName>
</protein>
<dbReference type="AlphaFoldDB" id="A0A267FED6"/>
<name>A0A267FED6_9PLAT</name>
<feature type="non-terminal residue" evidence="2">
    <location>
        <position position="1"/>
    </location>
</feature>
<accession>A0A267FED6</accession>
<dbReference type="EMBL" id="NIVC01001110">
    <property type="protein sequence ID" value="PAA72150.1"/>
    <property type="molecule type" value="Genomic_DNA"/>
</dbReference>
<proteinExistence type="predicted"/>
<gene>
    <name evidence="2" type="ORF">BOX15_Mlig001663g1</name>
</gene>
<organism evidence="2 3">
    <name type="scientific">Macrostomum lignano</name>
    <dbReference type="NCBI Taxonomy" id="282301"/>
    <lineage>
        <taxon>Eukaryota</taxon>
        <taxon>Metazoa</taxon>
        <taxon>Spiralia</taxon>
        <taxon>Lophotrochozoa</taxon>
        <taxon>Platyhelminthes</taxon>
        <taxon>Rhabditophora</taxon>
        <taxon>Macrostomorpha</taxon>
        <taxon>Macrostomida</taxon>
        <taxon>Macrostomidae</taxon>
        <taxon>Macrostomum</taxon>
    </lineage>
</organism>
<keyword evidence="1" id="KW-1133">Transmembrane helix</keyword>
<reference evidence="2 3" key="1">
    <citation type="submission" date="2017-06" db="EMBL/GenBank/DDBJ databases">
        <title>A platform for efficient transgenesis in Macrostomum lignano, a flatworm model organism for stem cell research.</title>
        <authorList>
            <person name="Berezikov E."/>
        </authorList>
    </citation>
    <scope>NUCLEOTIDE SEQUENCE [LARGE SCALE GENOMIC DNA]</scope>
    <source>
        <strain evidence="2">DV1</strain>
        <tissue evidence="2">Whole organism</tissue>
    </source>
</reference>
<keyword evidence="1" id="KW-0472">Membrane</keyword>
<keyword evidence="1" id="KW-0812">Transmembrane</keyword>
<feature type="transmembrane region" description="Helical" evidence="1">
    <location>
        <begin position="100"/>
        <end position="118"/>
    </location>
</feature>
<keyword evidence="3" id="KW-1185">Reference proteome</keyword>
<feature type="transmembrane region" description="Helical" evidence="1">
    <location>
        <begin position="58"/>
        <end position="80"/>
    </location>
</feature>